<keyword evidence="2" id="KW-1185">Reference proteome</keyword>
<organism evidence="1 2">
    <name type="scientific">Cryomyces antarcticus</name>
    <dbReference type="NCBI Taxonomy" id="329879"/>
    <lineage>
        <taxon>Eukaryota</taxon>
        <taxon>Fungi</taxon>
        <taxon>Dikarya</taxon>
        <taxon>Ascomycota</taxon>
        <taxon>Pezizomycotina</taxon>
        <taxon>Dothideomycetes</taxon>
        <taxon>Dothideomycetes incertae sedis</taxon>
        <taxon>Cryomyces</taxon>
    </lineage>
</organism>
<dbReference type="EMBL" id="JAVRRA010000078">
    <property type="protein sequence ID" value="KAK5294132.1"/>
    <property type="molecule type" value="Genomic_DNA"/>
</dbReference>
<reference evidence="1 2" key="1">
    <citation type="submission" date="2023-08" db="EMBL/GenBank/DDBJ databases">
        <title>Black Yeasts Isolated from many extreme environments.</title>
        <authorList>
            <person name="Coleine C."/>
            <person name="Stajich J.E."/>
            <person name="Selbmann L."/>
        </authorList>
    </citation>
    <scope>NUCLEOTIDE SEQUENCE [LARGE SCALE GENOMIC DNA]</scope>
    <source>
        <strain evidence="1 2">CCFEE 536</strain>
    </source>
</reference>
<dbReference type="SUPFAM" id="SSF52343">
    <property type="entry name" value="Ferredoxin reductase-like, C-terminal NADP-linked domain"/>
    <property type="match status" value="1"/>
</dbReference>
<protein>
    <submittedName>
        <fullName evidence="1">Uncharacterized protein</fullName>
    </submittedName>
</protein>
<feature type="non-terminal residue" evidence="1">
    <location>
        <position position="1"/>
    </location>
</feature>
<gene>
    <name evidence="1" type="ORF">LTR16_001459</name>
</gene>
<proteinExistence type="predicted"/>
<dbReference type="Proteomes" id="UP001357485">
    <property type="component" value="Unassembled WGS sequence"/>
</dbReference>
<comment type="caution">
    <text evidence="1">The sequence shown here is derived from an EMBL/GenBank/DDBJ whole genome shotgun (WGS) entry which is preliminary data.</text>
</comment>
<dbReference type="InterPro" id="IPR039261">
    <property type="entry name" value="FNR_nucleotide-bd"/>
</dbReference>
<accession>A0ABR0MAP1</accession>
<evidence type="ECO:0000313" key="2">
    <source>
        <dbReference type="Proteomes" id="UP001357485"/>
    </source>
</evidence>
<name>A0ABR0MAP1_9PEZI</name>
<dbReference type="Gene3D" id="3.40.50.80">
    <property type="entry name" value="Nucleotide-binding domain of ferredoxin-NADP reductase (FNR) module"/>
    <property type="match status" value="1"/>
</dbReference>
<evidence type="ECO:0000313" key="1">
    <source>
        <dbReference type="EMBL" id="KAK5294132.1"/>
    </source>
</evidence>
<sequence>NPDESDVEVEDHNHAGRMNLSKVGKERDLFLGNEAGKYYICGPDSSMMDMKNSLRIYGVDGGTIKLELFGTDGLPRG</sequence>